<evidence type="ECO:0000313" key="1">
    <source>
        <dbReference type="EMBL" id="KAF2463755.1"/>
    </source>
</evidence>
<name>A0ACB6QA35_9PLEO</name>
<dbReference type="Proteomes" id="UP000799755">
    <property type="component" value="Unassembled WGS sequence"/>
</dbReference>
<reference evidence="1" key="1">
    <citation type="journal article" date="2020" name="Stud. Mycol.">
        <title>101 Dothideomycetes genomes: a test case for predicting lifestyles and emergence of pathogens.</title>
        <authorList>
            <person name="Haridas S."/>
            <person name="Albert R."/>
            <person name="Binder M."/>
            <person name="Bloem J."/>
            <person name="Labutti K."/>
            <person name="Salamov A."/>
            <person name="Andreopoulos B."/>
            <person name="Baker S."/>
            <person name="Barry K."/>
            <person name="Bills G."/>
            <person name="Bluhm B."/>
            <person name="Cannon C."/>
            <person name="Castanera R."/>
            <person name="Culley D."/>
            <person name="Daum C."/>
            <person name="Ezra D."/>
            <person name="Gonzalez J."/>
            <person name="Henrissat B."/>
            <person name="Kuo A."/>
            <person name="Liang C."/>
            <person name="Lipzen A."/>
            <person name="Lutzoni F."/>
            <person name="Magnuson J."/>
            <person name="Mondo S."/>
            <person name="Nolan M."/>
            <person name="Ohm R."/>
            <person name="Pangilinan J."/>
            <person name="Park H.-J."/>
            <person name="Ramirez L."/>
            <person name="Alfaro M."/>
            <person name="Sun H."/>
            <person name="Tritt A."/>
            <person name="Yoshinaga Y."/>
            <person name="Zwiers L.-H."/>
            <person name="Turgeon B."/>
            <person name="Goodwin S."/>
            <person name="Spatafora J."/>
            <person name="Crous P."/>
            <person name="Grigoriev I."/>
        </authorList>
    </citation>
    <scope>NUCLEOTIDE SEQUENCE</scope>
    <source>
        <strain evidence="1">ATCC 200398</strain>
    </source>
</reference>
<dbReference type="EMBL" id="MU003547">
    <property type="protein sequence ID" value="KAF2463755.1"/>
    <property type="molecule type" value="Genomic_DNA"/>
</dbReference>
<sequence length="686" mass="76560">MPKSEMPCDYGSVYPVIASDMLVYSLRVAWQSRHIFISEQLHFITFDQLSAQFHDLQPLHRIFSICLPSAPDLGYRDPAPLFLLLTMYDTVTSSYPKAPLFRPLRAIGTQPTGQPRVPTLAPTPGLTRSFKIAMLFALKKSTEHDVEMNPPHLWLRSALSGPSHLARPANARYTAWGKAQLLFGESWMDLDLHRPESWNHLNMGDDAKTSQLGDVHIRDILLLSPLHLACIFPPPTVEHHLLSFVQRFSSSHPAVKLLKMLSSHQCSSPETEPNSTTAGAARFSPTKESWNTLTEILWHSRVSASIAYSSSRAEPPTSLFSSRATCRFPHPHTSVDHRKRGIALQYPVLESSRKLTRLTAYTIGLSRHTDQEDCAAQTPSINKQDPATAYSFHCPATPRSAIIPAASGASQHARYRTRSKLLLIRHASRTGSLDLSEHTIEMQMQWPYSGDYHLGSTGIGTLKKLYETHPSLATRISSRRRRPGLGGWIEKPAPQTGYDLLTDDECVILVYATCCMLHMHSALRSQFLICEFYQSCSSQYHHHPIHFQSTQRRSIMPSLHQLNYRLQLRPQQVQDAAAFSAHTFWPTTTANGTPPSLLSSPMGNSVQTRTHRYASIALSYLISGNGCTTPLRGNEMHAIAGQESFFPSTHSSTLTKQTLAMKQPIASIRETSTSSQKQPSLASMSL</sequence>
<keyword evidence="2" id="KW-1185">Reference proteome</keyword>
<evidence type="ECO:0000313" key="2">
    <source>
        <dbReference type="Proteomes" id="UP000799755"/>
    </source>
</evidence>
<gene>
    <name evidence="1" type="ORF">BDR25DRAFT_362555</name>
</gene>
<proteinExistence type="predicted"/>
<organism evidence="1 2">
    <name type="scientific">Lindgomyces ingoldianus</name>
    <dbReference type="NCBI Taxonomy" id="673940"/>
    <lineage>
        <taxon>Eukaryota</taxon>
        <taxon>Fungi</taxon>
        <taxon>Dikarya</taxon>
        <taxon>Ascomycota</taxon>
        <taxon>Pezizomycotina</taxon>
        <taxon>Dothideomycetes</taxon>
        <taxon>Pleosporomycetidae</taxon>
        <taxon>Pleosporales</taxon>
        <taxon>Lindgomycetaceae</taxon>
        <taxon>Lindgomyces</taxon>
    </lineage>
</organism>
<comment type="caution">
    <text evidence="1">The sequence shown here is derived from an EMBL/GenBank/DDBJ whole genome shotgun (WGS) entry which is preliminary data.</text>
</comment>
<accession>A0ACB6QA35</accession>
<protein>
    <submittedName>
        <fullName evidence="1">Uncharacterized protein</fullName>
    </submittedName>
</protein>